<gene>
    <name evidence="1" type="ORF">I6N96_03390</name>
</gene>
<proteinExistence type="predicted"/>
<dbReference type="InterPro" id="IPR011990">
    <property type="entry name" value="TPR-like_helical_dom_sf"/>
</dbReference>
<evidence type="ECO:0000313" key="2">
    <source>
        <dbReference type="Proteomes" id="UP000673375"/>
    </source>
</evidence>
<comment type="caution">
    <text evidence="1">The sequence shown here is derived from an EMBL/GenBank/DDBJ whole genome shotgun (WGS) entry which is preliminary data.</text>
</comment>
<evidence type="ECO:0008006" key="3">
    <source>
        <dbReference type="Google" id="ProtNLM"/>
    </source>
</evidence>
<accession>A0ABS4CH70</accession>
<dbReference type="SUPFAM" id="SSF48452">
    <property type="entry name" value="TPR-like"/>
    <property type="match status" value="1"/>
</dbReference>
<evidence type="ECO:0000313" key="1">
    <source>
        <dbReference type="EMBL" id="MBP1045307.1"/>
    </source>
</evidence>
<sequence>MNNKVQFPKNYDRFIELGKEAAVQKNMTEAVSYYEEAYAIRQEFPLNYLLVSAYITIGENQEALRLAEEMRAQYLSCTEYMETYIQLLILNHRFLSAHGIINERILMENSGEMRSLVGLKKKVRQSELLYQQFEVKKIEELKQELSGLNRLDYYQQLSVIRKSVQLPQDVFFEVAREILVDTKIHNLVRSWVLEEMSRLHYKKEVDFLWRDAKKYTVIPASLSNPLETASYQRIVLYLEKELMHDNYILYLDLLEEIRMHFALLYPFSDRLIDDQKLWAICYMVSYNDTAATKYKNELATESAAKVQKLQQAIRNELASLTI</sequence>
<protein>
    <recommendedName>
        <fullName evidence="3">Tetratricopeptide repeat protein</fullName>
    </recommendedName>
</protein>
<dbReference type="EMBL" id="JAEDXU010000001">
    <property type="protein sequence ID" value="MBP1045307.1"/>
    <property type="molecule type" value="Genomic_DNA"/>
</dbReference>
<name>A0ABS4CH70_9ENTE</name>
<organism evidence="1 2">
    <name type="scientific">Enterococcus larvae</name>
    <dbReference type="NCBI Taxonomy" id="2794352"/>
    <lineage>
        <taxon>Bacteria</taxon>
        <taxon>Bacillati</taxon>
        <taxon>Bacillota</taxon>
        <taxon>Bacilli</taxon>
        <taxon>Lactobacillales</taxon>
        <taxon>Enterococcaceae</taxon>
        <taxon>Enterococcus</taxon>
    </lineage>
</organism>
<keyword evidence="2" id="KW-1185">Reference proteome</keyword>
<dbReference type="RefSeq" id="WP_209556077.1">
    <property type="nucleotide sequence ID" value="NZ_JAEDXU010000001.1"/>
</dbReference>
<dbReference type="Proteomes" id="UP000673375">
    <property type="component" value="Unassembled WGS sequence"/>
</dbReference>
<reference evidence="1 2" key="1">
    <citation type="submission" date="2020-12" db="EMBL/GenBank/DDBJ databases">
        <title>Vagococcus allomyrinae sp. nov. and Enterococcus lavae sp. nov., isolated from the larvae of Allomyrina dichotoma.</title>
        <authorList>
            <person name="Lee S.D."/>
        </authorList>
    </citation>
    <scope>NUCLEOTIDE SEQUENCE [LARGE SCALE GENOMIC DNA]</scope>
    <source>
        <strain evidence="1 2">BWM-S5</strain>
    </source>
</reference>